<dbReference type="AlphaFoldDB" id="A0AAE0BF13"/>
<proteinExistence type="predicted"/>
<protein>
    <submittedName>
        <fullName evidence="1">Uncharacterized protein</fullName>
    </submittedName>
</protein>
<dbReference type="EMBL" id="LGRX02035333">
    <property type="protein sequence ID" value="KAK3235276.1"/>
    <property type="molecule type" value="Genomic_DNA"/>
</dbReference>
<evidence type="ECO:0000313" key="2">
    <source>
        <dbReference type="Proteomes" id="UP001190700"/>
    </source>
</evidence>
<name>A0AAE0BF13_9CHLO</name>
<keyword evidence="2" id="KW-1185">Reference proteome</keyword>
<accession>A0AAE0BF13</accession>
<reference evidence="1 2" key="1">
    <citation type="journal article" date="2015" name="Genome Biol. Evol.">
        <title>Comparative Genomics of a Bacterivorous Green Alga Reveals Evolutionary Causalities and Consequences of Phago-Mixotrophic Mode of Nutrition.</title>
        <authorList>
            <person name="Burns J.A."/>
            <person name="Paasch A."/>
            <person name="Narechania A."/>
            <person name="Kim E."/>
        </authorList>
    </citation>
    <scope>NUCLEOTIDE SEQUENCE [LARGE SCALE GENOMIC DNA]</scope>
    <source>
        <strain evidence="1 2">PLY_AMNH</strain>
    </source>
</reference>
<sequence>MSDESEEPLTVESLSGHFWWHVDDLNSRIRNLGSNVRRDFRKELIEAVTAAKDELFRAISEVEVQGGPQRQGSAGRTASEVQALRGELAHARKEFEEPVAFLTAEVAAIRTRGDATAESEVARLKVLSREAVSTLESQSVLKATSASPMAPDDALKVALYDKLLSKGHIQITPAGLFVCLAATLDARAEFRAESRYG</sequence>
<gene>
    <name evidence="1" type="ORF">CYMTET_54513</name>
</gene>
<comment type="caution">
    <text evidence="1">The sequence shown here is derived from an EMBL/GenBank/DDBJ whole genome shotgun (WGS) entry which is preliminary data.</text>
</comment>
<dbReference type="Proteomes" id="UP001190700">
    <property type="component" value="Unassembled WGS sequence"/>
</dbReference>
<evidence type="ECO:0000313" key="1">
    <source>
        <dbReference type="EMBL" id="KAK3235276.1"/>
    </source>
</evidence>
<organism evidence="1 2">
    <name type="scientific">Cymbomonas tetramitiformis</name>
    <dbReference type="NCBI Taxonomy" id="36881"/>
    <lineage>
        <taxon>Eukaryota</taxon>
        <taxon>Viridiplantae</taxon>
        <taxon>Chlorophyta</taxon>
        <taxon>Pyramimonadophyceae</taxon>
        <taxon>Pyramimonadales</taxon>
        <taxon>Pyramimonadaceae</taxon>
        <taxon>Cymbomonas</taxon>
    </lineage>
</organism>